<dbReference type="EMBL" id="AMFJ01036034">
    <property type="protein sequence ID" value="EKD25546.1"/>
    <property type="molecule type" value="Genomic_DNA"/>
</dbReference>
<comment type="caution">
    <text evidence="1">The sequence shown here is derived from an EMBL/GenBank/DDBJ whole genome shotgun (WGS) entry which is preliminary data.</text>
</comment>
<reference evidence="1" key="1">
    <citation type="journal article" date="2012" name="Science">
        <title>Fermentation, hydrogen, and sulfur metabolism in multiple uncultivated bacterial phyla.</title>
        <authorList>
            <person name="Wrighton K.C."/>
            <person name="Thomas B.C."/>
            <person name="Sharon I."/>
            <person name="Miller C.S."/>
            <person name="Castelle C.J."/>
            <person name="VerBerkmoes N.C."/>
            <person name="Wilkins M.J."/>
            <person name="Hettich R.L."/>
            <person name="Lipton M.S."/>
            <person name="Williams K.H."/>
            <person name="Long P.E."/>
            <person name="Banfield J.F."/>
        </authorList>
    </citation>
    <scope>NUCLEOTIDE SEQUENCE [LARGE SCALE GENOMIC DNA]</scope>
</reference>
<sequence>MYPLENHLCNQLDLTLAFKIITLSLAESNRKDDDLLKVDGIKKMSTENLLEEKFEISFQKTRVTCTVIFKCVIQDLSIKYAVNHGMPRFYYQGVEEINFESKNETAVQEMQGRFEKCLKKIESEAEEAQIIPTSLISNITLRSNKRG</sequence>
<proteinExistence type="predicted"/>
<gene>
    <name evidence="1" type="ORF">ACD_80C00027G0015</name>
</gene>
<protein>
    <submittedName>
        <fullName evidence="1">Uncharacterized protein</fullName>
    </submittedName>
</protein>
<dbReference type="AlphaFoldDB" id="K1XJZ4"/>
<evidence type="ECO:0000313" key="1">
    <source>
        <dbReference type="EMBL" id="EKD25546.1"/>
    </source>
</evidence>
<organism evidence="1">
    <name type="scientific">uncultured bacterium</name>
    <name type="common">gcode 4</name>
    <dbReference type="NCBI Taxonomy" id="1234023"/>
    <lineage>
        <taxon>Bacteria</taxon>
        <taxon>environmental samples</taxon>
    </lineage>
</organism>
<name>K1XJZ4_9BACT</name>
<accession>K1XJZ4</accession>